<evidence type="ECO:0000256" key="1">
    <source>
        <dbReference type="ARBA" id="ARBA00008857"/>
    </source>
</evidence>
<dbReference type="AlphaFoldDB" id="A0A6A7N3Q4"/>
<dbReference type="PANTHER" id="PTHR30629">
    <property type="entry name" value="PROPHAGE INTEGRASE"/>
    <property type="match status" value="1"/>
</dbReference>
<evidence type="ECO:0000256" key="2">
    <source>
        <dbReference type="ARBA" id="ARBA00022908"/>
    </source>
</evidence>
<organism evidence="6 7">
    <name type="scientific">Rugamonas aquatica</name>
    <dbReference type="NCBI Taxonomy" id="2743357"/>
    <lineage>
        <taxon>Bacteria</taxon>
        <taxon>Pseudomonadati</taxon>
        <taxon>Pseudomonadota</taxon>
        <taxon>Betaproteobacteria</taxon>
        <taxon>Burkholderiales</taxon>
        <taxon>Oxalobacteraceae</taxon>
        <taxon>Telluria group</taxon>
        <taxon>Rugamonas</taxon>
    </lineage>
</organism>
<dbReference type="InterPro" id="IPR002104">
    <property type="entry name" value="Integrase_catalytic"/>
</dbReference>
<evidence type="ECO:0000313" key="6">
    <source>
        <dbReference type="EMBL" id="MQA39622.1"/>
    </source>
</evidence>
<evidence type="ECO:0000256" key="3">
    <source>
        <dbReference type="ARBA" id="ARBA00023125"/>
    </source>
</evidence>
<dbReference type="Proteomes" id="UP000440498">
    <property type="component" value="Unassembled WGS sequence"/>
</dbReference>
<accession>A0A6A7N3Q4</accession>
<dbReference type="InterPro" id="IPR011010">
    <property type="entry name" value="DNA_brk_join_enz"/>
</dbReference>
<dbReference type="GO" id="GO:0015074">
    <property type="term" value="P:DNA integration"/>
    <property type="evidence" value="ECO:0007669"/>
    <property type="project" value="UniProtKB-KW"/>
</dbReference>
<dbReference type="GO" id="GO:0006310">
    <property type="term" value="P:DNA recombination"/>
    <property type="evidence" value="ECO:0007669"/>
    <property type="project" value="UniProtKB-KW"/>
</dbReference>
<keyword evidence="2" id="KW-0229">DNA integration</keyword>
<dbReference type="InterPro" id="IPR013762">
    <property type="entry name" value="Integrase-like_cat_sf"/>
</dbReference>
<evidence type="ECO:0000256" key="4">
    <source>
        <dbReference type="ARBA" id="ARBA00023172"/>
    </source>
</evidence>
<dbReference type="Gene3D" id="1.10.150.130">
    <property type="match status" value="1"/>
</dbReference>
<gene>
    <name evidence="6" type="ORF">GEV02_15830</name>
</gene>
<dbReference type="InterPro" id="IPR010998">
    <property type="entry name" value="Integrase_recombinase_N"/>
</dbReference>
<dbReference type="Pfam" id="PF13356">
    <property type="entry name" value="Arm-DNA-bind_3"/>
    <property type="match status" value="1"/>
</dbReference>
<comment type="similarity">
    <text evidence="1">Belongs to the 'phage' integrase family.</text>
</comment>
<name>A0A6A7N3Q4_9BURK</name>
<dbReference type="InterPro" id="IPR050808">
    <property type="entry name" value="Phage_Integrase"/>
</dbReference>
<protein>
    <submittedName>
        <fullName evidence="6">Tyrosine-type recombinase/integrase</fullName>
    </submittedName>
</protein>
<dbReference type="CDD" id="cd00801">
    <property type="entry name" value="INT_P4_C"/>
    <property type="match status" value="1"/>
</dbReference>
<dbReference type="Gene3D" id="3.30.160.390">
    <property type="entry name" value="Integrase, DNA-binding domain"/>
    <property type="match status" value="1"/>
</dbReference>
<feature type="domain" description="Tyr recombinase" evidence="5">
    <location>
        <begin position="222"/>
        <end position="421"/>
    </location>
</feature>
<dbReference type="InterPro" id="IPR025166">
    <property type="entry name" value="Integrase_DNA_bind_dom"/>
</dbReference>
<comment type="caution">
    <text evidence="6">The sequence shown here is derived from an EMBL/GenBank/DDBJ whole genome shotgun (WGS) entry which is preliminary data.</text>
</comment>
<keyword evidence="7" id="KW-1185">Reference proteome</keyword>
<keyword evidence="3" id="KW-0238">DNA-binding</keyword>
<dbReference type="GO" id="GO:0003677">
    <property type="term" value="F:DNA binding"/>
    <property type="evidence" value="ECO:0007669"/>
    <property type="project" value="UniProtKB-KW"/>
</dbReference>
<dbReference type="Gene3D" id="1.10.443.10">
    <property type="entry name" value="Intergrase catalytic core"/>
    <property type="match status" value="1"/>
</dbReference>
<evidence type="ECO:0000313" key="7">
    <source>
        <dbReference type="Proteomes" id="UP000440498"/>
    </source>
</evidence>
<sequence>MADMTVQAIQALKPASSYTKTQVSRGLYIGVATNGEKVFFVRYTVNGNKNRSEYRLPKLFGLKSGPGHISLTDARAKATEIQALAKQGIDYQKKLEDDAKATEAQTAQQEAQNATVQDLYDAWFPTTRRKDGGAELKRSFGRDVLPAIGTKPLRELEEGHIKALIQPISDAGTNRKAVVILNNLKQMFKWANGRRPWKLLVDDPTLNLKPEDITQPDYEEVERDRVLSQDEIKALTAKLPAARLVKTTELVIWLTLSCCTRIGETVKAEWQHVDLDKGEWFIPAENTKGKAPEHTVFLSDFAKRQFLALKAITGDSKWCFPNEDGTDHLNTKAPTKQIGDRQASLRDAKPLKNRSKAGDSLVLSSEKWTPHDLRRTGATLMQSLGVEQHVIERIANHAEQNRMQRIYQRFDYAAEQREAWAKLGALLTELTAPPTQP</sequence>
<dbReference type="InterPro" id="IPR038488">
    <property type="entry name" value="Integrase_DNA-bd_sf"/>
</dbReference>
<dbReference type="SUPFAM" id="SSF56349">
    <property type="entry name" value="DNA breaking-rejoining enzymes"/>
    <property type="match status" value="1"/>
</dbReference>
<dbReference type="RefSeq" id="WP_152838894.1">
    <property type="nucleotide sequence ID" value="NZ_WHUG01000005.1"/>
</dbReference>
<proteinExistence type="inferred from homology"/>
<dbReference type="EMBL" id="WHUG01000005">
    <property type="protein sequence ID" value="MQA39622.1"/>
    <property type="molecule type" value="Genomic_DNA"/>
</dbReference>
<dbReference type="PROSITE" id="PS51898">
    <property type="entry name" value="TYR_RECOMBINASE"/>
    <property type="match status" value="1"/>
</dbReference>
<keyword evidence="4" id="KW-0233">DNA recombination</keyword>
<reference evidence="6 7" key="1">
    <citation type="submission" date="2019-10" db="EMBL/GenBank/DDBJ databases">
        <title>Two novel species isolated from a subtropical stream in China.</title>
        <authorList>
            <person name="Lu H."/>
        </authorList>
    </citation>
    <scope>NUCLEOTIDE SEQUENCE [LARGE SCALE GENOMIC DNA]</scope>
    <source>
        <strain evidence="6 7">FT29W</strain>
    </source>
</reference>
<dbReference type="Pfam" id="PF00589">
    <property type="entry name" value="Phage_integrase"/>
    <property type="match status" value="1"/>
</dbReference>
<evidence type="ECO:0000259" key="5">
    <source>
        <dbReference type="PROSITE" id="PS51898"/>
    </source>
</evidence>
<dbReference type="PANTHER" id="PTHR30629:SF2">
    <property type="entry name" value="PROPHAGE INTEGRASE INTS-RELATED"/>
    <property type="match status" value="1"/>
</dbReference>